<dbReference type="GO" id="GO:0050660">
    <property type="term" value="F:flavin adenine dinucleotide binding"/>
    <property type="evidence" value="ECO:0007669"/>
    <property type="project" value="InterPro"/>
</dbReference>
<evidence type="ECO:0000313" key="3">
    <source>
        <dbReference type="Proteomes" id="UP001138751"/>
    </source>
</evidence>
<dbReference type="PANTHER" id="PTHR43884:SF12">
    <property type="entry name" value="ISOVALERYL-COA DEHYDROGENASE, MITOCHONDRIAL-RELATED"/>
    <property type="match status" value="1"/>
</dbReference>
<sequence>MSKTSQATSTWKFTWTWLSAPGVPKTSKGLPSFITIGAFIRHQFGAFTDETIVPFAPRWHDADELIPSEIIAELAELGVFGMTTPAEFGGSAMGAEAMCVVTEELSRGYIGVGFLGTRSEIASELIRLAGTPEQKQRWLPRIASGEVLPTAVFTEPNTGADLASLTTRAERAGDVYRLSAAP</sequence>
<gene>
    <name evidence="2" type="ORF">GXW76_14850</name>
</gene>
<dbReference type="SUPFAM" id="SSF56645">
    <property type="entry name" value="Acyl-CoA dehydrogenase NM domain-like"/>
    <property type="match status" value="1"/>
</dbReference>
<feature type="domain" description="Acyl-CoA dehydrogenase/oxidase N-terminal" evidence="1">
    <location>
        <begin position="40"/>
        <end position="146"/>
    </location>
</feature>
<dbReference type="Proteomes" id="UP001138751">
    <property type="component" value="Unassembled WGS sequence"/>
</dbReference>
<dbReference type="InterPro" id="IPR009100">
    <property type="entry name" value="AcylCoA_DH/oxidase_NM_dom_sf"/>
</dbReference>
<comment type="caution">
    <text evidence="2">The sequence shown here is derived from an EMBL/GenBank/DDBJ whole genome shotgun (WGS) entry which is preliminary data.</text>
</comment>
<dbReference type="AlphaFoldDB" id="A0A9X9WZ79"/>
<dbReference type="EMBL" id="JAAEDM010000041">
    <property type="protein sequence ID" value="MBR0672458.1"/>
    <property type="molecule type" value="Genomic_DNA"/>
</dbReference>
<dbReference type="GO" id="GO:0003995">
    <property type="term" value="F:acyl-CoA dehydrogenase activity"/>
    <property type="evidence" value="ECO:0007669"/>
    <property type="project" value="TreeGrafter"/>
</dbReference>
<protein>
    <recommendedName>
        <fullName evidence="1">Acyl-CoA dehydrogenase/oxidase N-terminal domain-containing protein</fullName>
    </recommendedName>
</protein>
<dbReference type="InterPro" id="IPR037069">
    <property type="entry name" value="AcylCoA_DH/ox_N_sf"/>
</dbReference>
<reference evidence="2" key="2">
    <citation type="journal article" date="2021" name="Syst. Appl. Microbiol.">
        <title>Roseomonas hellenica sp. nov., isolated from roots of wild-growing Alkanna tinctoria.</title>
        <authorList>
            <person name="Rat A."/>
            <person name="Naranjo H.D."/>
            <person name="Lebbe L."/>
            <person name="Cnockaert M."/>
            <person name="Krigas N."/>
            <person name="Grigoriadou K."/>
            <person name="Maloupa E."/>
            <person name="Willems A."/>
        </authorList>
    </citation>
    <scope>NUCLEOTIDE SEQUENCE</scope>
    <source>
        <strain evidence="2">LMG 31231</strain>
    </source>
</reference>
<dbReference type="InterPro" id="IPR013786">
    <property type="entry name" value="AcylCoA_DH/ox_N"/>
</dbReference>
<dbReference type="Gene3D" id="2.40.110.10">
    <property type="entry name" value="Butyryl-CoA Dehydrogenase, subunit A, domain 2"/>
    <property type="match status" value="1"/>
</dbReference>
<organism evidence="2 3">
    <name type="scientific">Neoroseomonas soli</name>
    <dbReference type="NCBI Taxonomy" id="1081025"/>
    <lineage>
        <taxon>Bacteria</taxon>
        <taxon>Pseudomonadati</taxon>
        <taxon>Pseudomonadota</taxon>
        <taxon>Alphaproteobacteria</taxon>
        <taxon>Acetobacterales</taxon>
        <taxon>Acetobacteraceae</taxon>
        <taxon>Neoroseomonas</taxon>
    </lineage>
</organism>
<reference evidence="2" key="1">
    <citation type="submission" date="2020-01" db="EMBL/GenBank/DDBJ databases">
        <authorList>
            <person name="Rat A."/>
        </authorList>
    </citation>
    <scope>NUCLEOTIDE SEQUENCE</scope>
    <source>
        <strain evidence="2">LMG 31231</strain>
    </source>
</reference>
<evidence type="ECO:0000313" key="2">
    <source>
        <dbReference type="EMBL" id="MBR0672458.1"/>
    </source>
</evidence>
<dbReference type="Pfam" id="PF02771">
    <property type="entry name" value="Acyl-CoA_dh_N"/>
    <property type="match status" value="1"/>
</dbReference>
<accession>A0A9X9WZ79</accession>
<dbReference type="Gene3D" id="1.10.540.10">
    <property type="entry name" value="Acyl-CoA dehydrogenase/oxidase, N-terminal domain"/>
    <property type="match status" value="1"/>
</dbReference>
<proteinExistence type="predicted"/>
<keyword evidence="3" id="KW-1185">Reference proteome</keyword>
<name>A0A9X9WZ79_9PROT</name>
<dbReference type="InterPro" id="IPR046373">
    <property type="entry name" value="Acyl-CoA_Oxase/DH_mid-dom_sf"/>
</dbReference>
<evidence type="ECO:0000259" key="1">
    <source>
        <dbReference type="Pfam" id="PF02771"/>
    </source>
</evidence>
<dbReference type="PANTHER" id="PTHR43884">
    <property type="entry name" value="ACYL-COA DEHYDROGENASE"/>
    <property type="match status" value="1"/>
</dbReference>